<feature type="chain" id="PRO_5030750408" evidence="1">
    <location>
        <begin position="20"/>
        <end position="434"/>
    </location>
</feature>
<protein>
    <submittedName>
        <fullName evidence="2">Outer membrane protein TolC</fullName>
    </submittedName>
</protein>
<dbReference type="EMBL" id="QAON01000016">
    <property type="protein sequence ID" value="PTQ87851.1"/>
    <property type="molecule type" value="Genomic_DNA"/>
</dbReference>
<name>A0A2T5IVM0_9GAMM</name>
<dbReference type="PROSITE" id="PS51257">
    <property type="entry name" value="PROKAR_LIPOPROTEIN"/>
    <property type="match status" value="1"/>
</dbReference>
<dbReference type="GO" id="GO:0015562">
    <property type="term" value="F:efflux transmembrane transporter activity"/>
    <property type="evidence" value="ECO:0007669"/>
    <property type="project" value="InterPro"/>
</dbReference>
<gene>
    <name evidence="2" type="ORF">C8N29_11616</name>
</gene>
<feature type="signal peptide" evidence="1">
    <location>
        <begin position="1"/>
        <end position="19"/>
    </location>
</feature>
<keyword evidence="3" id="KW-1185">Reference proteome</keyword>
<evidence type="ECO:0000313" key="3">
    <source>
        <dbReference type="Proteomes" id="UP000244223"/>
    </source>
</evidence>
<dbReference type="Proteomes" id="UP000244223">
    <property type="component" value="Unassembled WGS sequence"/>
</dbReference>
<evidence type="ECO:0000256" key="1">
    <source>
        <dbReference type="SAM" id="SignalP"/>
    </source>
</evidence>
<accession>A0A2T5IVM0</accession>
<dbReference type="Gene3D" id="1.20.1600.10">
    <property type="entry name" value="Outer membrane efflux proteins (OEP)"/>
    <property type="match status" value="1"/>
</dbReference>
<reference evidence="2 3" key="1">
    <citation type="submission" date="2018-04" db="EMBL/GenBank/DDBJ databases">
        <title>Genomic Encyclopedia of Archaeal and Bacterial Type Strains, Phase II (KMG-II): from individual species to whole genera.</title>
        <authorList>
            <person name="Goeker M."/>
        </authorList>
    </citation>
    <scope>NUCLEOTIDE SEQUENCE [LARGE SCALE GENOMIC DNA]</scope>
    <source>
        <strain evidence="2 3">DSM 5822</strain>
    </source>
</reference>
<dbReference type="AlphaFoldDB" id="A0A2T5IVM0"/>
<dbReference type="OrthoDB" id="237412at2"/>
<sequence>MRAWLLVICSTLTACQSTSMPPAAFMPNPITTPQNSKAITTLLAQPLTVDNAVTIALSQSPTVHAIIAELHQQYDEANQEANWLPLQLRIERLLSPHQGVLTTNVELAVSRLLWSSYYKKIRNSQQQQALAKAHVDLLQFAQQVRKTFYQVQTSQAQQLALGQIADAAHAAAELAQRQFQIGNIAVRERDHALLGEHEAQLALAENQRQQALFRTELNQLLGLAPEQDTWQVSEELAVLPAQLPYLPQVEQLALSRHPAILLAEMKLSHEDTQQQLRKKQRWANAVSLGGSVAQNSPETERSMSLGLEIPLTYTLSQAEQYRAQAALAQEKLNVKWQSKLAYQQWQSYWQDARTWQQKITPLYTNIRIETGLRYNGMLENLEDLITASQKEQQAKHAYLEALNRFMLAQAVLEQWLNMPIQQAVIANNALEQQP</sequence>
<comment type="caution">
    <text evidence="2">The sequence shown here is derived from an EMBL/GenBank/DDBJ whole genome shotgun (WGS) entry which is preliminary data.</text>
</comment>
<dbReference type="SUPFAM" id="SSF56954">
    <property type="entry name" value="Outer membrane efflux proteins (OEP)"/>
    <property type="match status" value="1"/>
</dbReference>
<evidence type="ECO:0000313" key="2">
    <source>
        <dbReference type="EMBL" id="PTQ87851.1"/>
    </source>
</evidence>
<organism evidence="2 3">
    <name type="scientific">Agitococcus lubricus</name>
    <dbReference type="NCBI Taxonomy" id="1077255"/>
    <lineage>
        <taxon>Bacteria</taxon>
        <taxon>Pseudomonadati</taxon>
        <taxon>Pseudomonadota</taxon>
        <taxon>Gammaproteobacteria</taxon>
        <taxon>Moraxellales</taxon>
        <taxon>Moraxellaceae</taxon>
        <taxon>Agitococcus</taxon>
    </lineage>
</organism>
<proteinExistence type="predicted"/>
<dbReference type="RefSeq" id="WP_107866617.1">
    <property type="nucleotide sequence ID" value="NZ_QAON01000016.1"/>
</dbReference>
<keyword evidence="1" id="KW-0732">Signal</keyword>